<dbReference type="AlphaFoldDB" id="A0A1H5YWG1"/>
<name>A0A1H5YWG1_9ACTN</name>
<feature type="region of interest" description="Disordered" evidence="1">
    <location>
        <begin position="91"/>
        <end position="115"/>
    </location>
</feature>
<evidence type="ECO:0000313" key="5">
    <source>
        <dbReference type="Proteomes" id="UP000236754"/>
    </source>
</evidence>
<accession>A0A1H5YWG1</accession>
<feature type="transmembrane region" description="Helical" evidence="2">
    <location>
        <begin position="69"/>
        <end position="87"/>
    </location>
</feature>
<evidence type="ECO:0000256" key="1">
    <source>
        <dbReference type="SAM" id="MobiDB-lite"/>
    </source>
</evidence>
<keyword evidence="2" id="KW-0472">Membrane</keyword>
<dbReference type="InterPro" id="IPR012551">
    <property type="entry name" value="DUF1707_SHOCT-like"/>
</dbReference>
<evidence type="ECO:0000313" key="4">
    <source>
        <dbReference type="EMBL" id="SEG28328.1"/>
    </source>
</evidence>
<organism evidence="4 5">
    <name type="scientific">Actinacidiphila yanglinensis</name>
    <dbReference type="NCBI Taxonomy" id="310779"/>
    <lineage>
        <taxon>Bacteria</taxon>
        <taxon>Bacillati</taxon>
        <taxon>Actinomycetota</taxon>
        <taxon>Actinomycetes</taxon>
        <taxon>Kitasatosporales</taxon>
        <taxon>Streptomycetaceae</taxon>
        <taxon>Actinacidiphila</taxon>
    </lineage>
</organism>
<feature type="compositionally biased region" description="Basic and acidic residues" evidence="1">
    <location>
        <begin position="100"/>
        <end position="115"/>
    </location>
</feature>
<protein>
    <recommendedName>
        <fullName evidence="3">DUF1707 domain-containing protein</fullName>
    </recommendedName>
</protein>
<gene>
    <name evidence="4" type="ORF">SAMN05216223_104182</name>
</gene>
<proteinExistence type="predicted"/>
<evidence type="ECO:0000259" key="3">
    <source>
        <dbReference type="Pfam" id="PF08044"/>
    </source>
</evidence>
<dbReference type="Pfam" id="PF08044">
    <property type="entry name" value="DUF1707"/>
    <property type="match status" value="1"/>
</dbReference>
<keyword evidence="2" id="KW-1133">Transmembrane helix</keyword>
<feature type="domain" description="DUF1707" evidence="3">
    <location>
        <begin position="1"/>
        <end position="53"/>
    </location>
</feature>
<keyword evidence="2" id="KW-0812">Transmembrane</keyword>
<dbReference type="EMBL" id="FNVU01000004">
    <property type="protein sequence ID" value="SEG28328.1"/>
    <property type="molecule type" value="Genomic_DNA"/>
</dbReference>
<evidence type="ECO:0000256" key="2">
    <source>
        <dbReference type="SAM" id="Phobius"/>
    </source>
</evidence>
<keyword evidence="5" id="KW-1185">Reference proteome</keyword>
<sequence>MRVSDAERRRVEGWLQHHYSVGRLTLPELESRVALAYEARTQEQLEAVLADLPGWRERGRAANGEDRRLLIILSCTFPPAALVYWLATRRRGPGRGARPQVERPRPRPELESDEE</sequence>
<reference evidence="4 5" key="1">
    <citation type="submission" date="2016-10" db="EMBL/GenBank/DDBJ databases">
        <authorList>
            <person name="de Groot N.N."/>
        </authorList>
    </citation>
    <scope>NUCLEOTIDE SEQUENCE [LARGE SCALE GENOMIC DNA]</scope>
    <source>
        <strain evidence="4 5">CGMCC 4.2023</strain>
    </source>
</reference>
<dbReference type="Proteomes" id="UP000236754">
    <property type="component" value="Unassembled WGS sequence"/>
</dbReference>